<organism evidence="11 12">
    <name type="scientific">Glaciihabitans arcticus</name>
    <dbReference type="NCBI Taxonomy" id="2668039"/>
    <lineage>
        <taxon>Bacteria</taxon>
        <taxon>Bacillati</taxon>
        <taxon>Actinomycetota</taxon>
        <taxon>Actinomycetes</taxon>
        <taxon>Micrococcales</taxon>
        <taxon>Microbacteriaceae</taxon>
        <taxon>Glaciihabitans</taxon>
    </lineage>
</organism>
<dbReference type="SUPFAM" id="SSF51366">
    <property type="entry name" value="Ribulose-phoshate binding barrel"/>
    <property type="match status" value="1"/>
</dbReference>
<comment type="catalytic activity">
    <reaction evidence="1 9">
        <text>N-(5-phospho-beta-D-ribosyl)anthranilate = 1-(2-carboxyphenylamino)-1-deoxy-D-ribulose 5-phosphate</text>
        <dbReference type="Rhea" id="RHEA:21540"/>
        <dbReference type="ChEBI" id="CHEBI:18277"/>
        <dbReference type="ChEBI" id="CHEBI:58613"/>
        <dbReference type="EC" id="5.3.1.24"/>
    </reaction>
</comment>
<evidence type="ECO:0000313" key="11">
    <source>
        <dbReference type="EMBL" id="TBN58372.1"/>
    </source>
</evidence>
<keyword evidence="5 9" id="KW-0028">Amino-acid biosynthesis</keyword>
<dbReference type="InterPro" id="IPR011060">
    <property type="entry name" value="RibuloseP-bd_barrel"/>
</dbReference>
<evidence type="ECO:0000256" key="6">
    <source>
        <dbReference type="ARBA" id="ARBA00022822"/>
    </source>
</evidence>
<dbReference type="EMBL" id="SISG01000001">
    <property type="protein sequence ID" value="TBN58372.1"/>
    <property type="molecule type" value="Genomic_DNA"/>
</dbReference>
<accession>A0A4Q9GTL0</accession>
<dbReference type="UniPathway" id="UPA00035">
    <property type="reaction ID" value="UER00042"/>
</dbReference>
<evidence type="ECO:0000256" key="1">
    <source>
        <dbReference type="ARBA" id="ARBA00001164"/>
    </source>
</evidence>
<evidence type="ECO:0000256" key="8">
    <source>
        <dbReference type="ARBA" id="ARBA00023235"/>
    </source>
</evidence>
<feature type="domain" description="N-(5'phosphoribosyl) anthranilate isomerase (PRAI)" evidence="10">
    <location>
        <begin position="9"/>
        <end position="198"/>
    </location>
</feature>
<proteinExistence type="inferred from homology"/>
<dbReference type="Proteomes" id="UP000294194">
    <property type="component" value="Unassembled WGS sequence"/>
</dbReference>
<evidence type="ECO:0000256" key="3">
    <source>
        <dbReference type="ARBA" id="ARBA00012572"/>
    </source>
</evidence>
<comment type="caution">
    <text evidence="11">The sequence shown here is derived from an EMBL/GenBank/DDBJ whole genome shotgun (WGS) entry which is preliminary data.</text>
</comment>
<evidence type="ECO:0000256" key="9">
    <source>
        <dbReference type="HAMAP-Rule" id="MF_00135"/>
    </source>
</evidence>
<dbReference type="PANTHER" id="PTHR42894:SF1">
    <property type="entry name" value="N-(5'-PHOSPHORIBOSYL)ANTHRANILATE ISOMERASE"/>
    <property type="match status" value="1"/>
</dbReference>
<gene>
    <name evidence="9" type="primary">trpF</name>
    <name evidence="11" type="ORF">EYE40_13765</name>
</gene>
<dbReference type="GO" id="GO:0000162">
    <property type="term" value="P:L-tryptophan biosynthetic process"/>
    <property type="evidence" value="ECO:0007669"/>
    <property type="project" value="UniProtKB-UniRule"/>
</dbReference>
<name>A0A4Q9GTL0_9MICO</name>
<evidence type="ECO:0000256" key="5">
    <source>
        <dbReference type="ARBA" id="ARBA00022605"/>
    </source>
</evidence>
<dbReference type="InterPro" id="IPR013785">
    <property type="entry name" value="Aldolase_TIM"/>
</dbReference>
<reference evidence="12" key="1">
    <citation type="submission" date="2019-02" db="EMBL/GenBank/DDBJ databases">
        <title>Glaciihabitans arcticus sp. nov., a psychrotolerant bacterium isolated from polar soil.</title>
        <authorList>
            <person name="Dahal R.H."/>
        </authorList>
    </citation>
    <scope>NUCLEOTIDE SEQUENCE [LARGE SCALE GENOMIC DNA]</scope>
    <source>
        <strain evidence="12">RP-3-7</strain>
    </source>
</reference>
<comment type="pathway">
    <text evidence="2 9">Amino-acid biosynthesis; L-tryptophan biosynthesis; L-tryptophan from chorismate: step 3/5.</text>
</comment>
<evidence type="ECO:0000256" key="2">
    <source>
        <dbReference type="ARBA" id="ARBA00004664"/>
    </source>
</evidence>
<evidence type="ECO:0000256" key="7">
    <source>
        <dbReference type="ARBA" id="ARBA00023141"/>
    </source>
</evidence>
<dbReference type="Gene3D" id="3.20.20.70">
    <property type="entry name" value="Aldolase class I"/>
    <property type="match status" value="1"/>
</dbReference>
<keyword evidence="6 9" id="KW-0822">Tryptophan biosynthesis</keyword>
<dbReference type="AlphaFoldDB" id="A0A4Q9GTL0"/>
<dbReference type="EC" id="5.3.1.24" evidence="3 9"/>
<sequence>MTGAVTPFIKICGLRTPEIVDTCVALGVDAVGFVFAPKSPRYIAPADARVLVSRIPPSVEAVGVFQSEPVDSIVAELAQAGIGTAQLHGDYSRDDVAALEAAGLRVIRARSVSSFVSEEPVPGRVLIDGDHPGSGAEFPAALLAGRALPEGWILAGGLTPENVARRVREFGASGVDVSSGVESERGVKSAALIEAFVAAARASG</sequence>
<evidence type="ECO:0000256" key="4">
    <source>
        <dbReference type="ARBA" id="ARBA00022272"/>
    </source>
</evidence>
<keyword evidence="12" id="KW-1185">Reference proteome</keyword>
<dbReference type="PANTHER" id="PTHR42894">
    <property type="entry name" value="N-(5'-PHOSPHORIBOSYL)ANTHRANILATE ISOMERASE"/>
    <property type="match status" value="1"/>
</dbReference>
<dbReference type="InterPro" id="IPR001240">
    <property type="entry name" value="PRAI_dom"/>
</dbReference>
<keyword evidence="8 9" id="KW-0413">Isomerase</keyword>
<dbReference type="HAMAP" id="MF_00135">
    <property type="entry name" value="PRAI"/>
    <property type="match status" value="1"/>
</dbReference>
<protein>
    <recommendedName>
        <fullName evidence="4 9">N-(5'-phosphoribosyl)anthranilate isomerase</fullName>
        <shortName evidence="9">PRAI</shortName>
        <ecNumber evidence="3 9">5.3.1.24</ecNumber>
    </recommendedName>
</protein>
<dbReference type="CDD" id="cd00405">
    <property type="entry name" value="PRAI"/>
    <property type="match status" value="1"/>
</dbReference>
<keyword evidence="7 9" id="KW-0057">Aromatic amino acid biosynthesis</keyword>
<dbReference type="Pfam" id="PF00697">
    <property type="entry name" value="PRAI"/>
    <property type="match status" value="1"/>
</dbReference>
<dbReference type="GO" id="GO:0004640">
    <property type="term" value="F:phosphoribosylanthranilate isomerase activity"/>
    <property type="evidence" value="ECO:0007669"/>
    <property type="project" value="UniProtKB-UniRule"/>
</dbReference>
<evidence type="ECO:0000259" key="10">
    <source>
        <dbReference type="Pfam" id="PF00697"/>
    </source>
</evidence>
<comment type="similarity">
    <text evidence="9">Belongs to the TrpF family.</text>
</comment>
<evidence type="ECO:0000313" key="12">
    <source>
        <dbReference type="Proteomes" id="UP000294194"/>
    </source>
</evidence>
<dbReference type="InterPro" id="IPR044643">
    <property type="entry name" value="TrpF_fam"/>
</dbReference>